<feature type="compositionally biased region" description="Basic residues" evidence="1">
    <location>
        <begin position="48"/>
        <end position="63"/>
    </location>
</feature>
<comment type="caution">
    <text evidence="2">The sequence shown here is derived from an EMBL/GenBank/DDBJ whole genome shotgun (WGS) entry which is preliminary data.</text>
</comment>
<proteinExistence type="predicted"/>
<feature type="compositionally biased region" description="Basic residues" evidence="1">
    <location>
        <begin position="107"/>
        <end position="129"/>
    </location>
</feature>
<dbReference type="EMBL" id="JANAVB010044420">
    <property type="protein sequence ID" value="KAJ6791256.1"/>
    <property type="molecule type" value="Genomic_DNA"/>
</dbReference>
<dbReference type="Proteomes" id="UP001140949">
    <property type="component" value="Unassembled WGS sequence"/>
</dbReference>
<protein>
    <submittedName>
        <fullName evidence="2">Aquaporin TIP2-3-like</fullName>
    </submittedName>
</protein>
<evidence type="ECO:0000313" key="3">
    <source>
        <dbReference type="Proteomes" id="UP001140949"/>
    </source>
</evidence>
<gene>
    <name evidence="2" type="ORF">M6B38_243880</name>
</gene>
<evidence type="ECO:0000256" key="1">
    <source>
        <dbReference type="SAM" id="MobiDB-lite"/>
    </source>
</evidence>
<feature type="region of interest" description="Disordered" evidence="1">
    <location>
        <begin position="1"/>
        <end position="141"/>
    </location>
</feature>
<evidence type="ECO:0000313" key="2">
    <source>
        <dbReference type="EMBL" id="KAJ6791256.1"/>
    </source>
</evidence>
<feature type="compositionally biased region" description="Basic residues" evidence="1">
    <location>
        <begin position="30"/>
        <end position="39"/>
    </location>
</feature>
<organism evidence="2 3">
    <name type="scientific">Iris pallida</name>
    <name type="common">Sweet iris</name>
    <dbReference type="NCBI Taxonomy" id="29817"/>
    <lineage>
        <taxon>Eukaryota</taxon>
        <taxon>Viridiplantae</taxon>
        <taxon>Streptophyta</taxon>
        <taxon>Embryophyta</taxon>
        <taxon>Tracheophyta</taxon>
        <taxon>Spermatophyta</taxon>
        <taxon>Magnoliopsida</taxon>
        <taxon>Liliopsida</taxon>
        <taxon>Asparagales</taxon>
        <taxon>Iridaceae</taxon>
        <taxon>Iridoideae</taxon>
        <taxon>Irideae</taxon>
        <taxon>Iris</taxon>
    </lineage>
</organism>
<accession>A0AAX6DHM1</accession>
<reference evidence="2" key="2">
    <citation type="submission" date="2023-04" db="EMBL/GenBank/DDBJ databases">
        <authorList>
            <person name="Bruccoleri R.E."/>
            <person name="Oakeley E.J."/>
            <person name="Faust A.-M."/>
            <person name="Dessus-Babus S."/>
            <person name="Altorfer M."/>
            <person name="Burckhardt D."/>
            <person name="Oertli M."/>
            <person name="Naumann U."/>
            <person name="Petersen F."/>
            <person name="Wong J."/>
        </authorList>
    </citation>
    <scope>NUCLEOTIDE SEQUENCE</scope>
    <source>
        <strain evidence="2">GSM-AAB239-AS_SAM_17_03QT</strain>
        <tissue evidence="2">Leaf</tissue>
    </source>
</reference>
<reference evidence="2" key="1">
    <citation type="journal article" date="2023" name="GigaByte">
        <title>Genome assembly of the bearded iris, Iris pallida Lam.</title>
        <authorList>
            <person name="Bruccoleri R.E."/>
            <person name="Oakeley E.J."/>
            <person name="Faust A.M.E."/>
            <person name="Altorfer M."/>
            <person name="Dessus-Babus S."/>
            <person name="Burckhardt D."/>
            <person name="Oertli M."/>
            <person name="Naumann U."/>
            <person name="Petersen F."/>
            <person name="Wong J."/>
        </authorList>
    </citation>
    <scope>NUCLEOTIDE SEQUENCE</scope>
    <source>
        <strain evidence="2">GSM-AAB239-AS_SAM_17_03QT</strain>
    </source>
</reference>
<sequence length="177" mass="20021">MHSRSSSACRWPPTSPGASQPCGHLGPGRGRQHHHPHRRLLLDCPAPRLHRRLSPAQVRHRRLGGPNPRSRVGHDGAAGSGDGDRDHLRPGVHRVRDRRGPEEGLARHHRAHRDRVHRGRQHPRGRPLQRRLDEPRPVLRSRGGRRGLLRELGVLGWAAHRGRAGRAGLWGYLHWVL</sequence>
<dbReference type="AlphaFoldDB" id="A0AAX6DHM1"/>
<name>A0AAX6DHM1_IRIPA</name>
<keyword evidence="3" id="KW-1185">Reference proteome</keyword>